<proteinExistence type="predicted"/>
<feature type="domain" description="Chitin-binding type-2" evidence="8">
    <location>
        <begin position="280"/>
        <end position="336"/>
    </location>
</feature>
<keyword evidence="5" id="KW-0325">Glycoprotein</keyword>
<sequence length="336" mass="34171">MGGKSLVIIFLAITLTFAKDKSLNGCSSGVCSGHTKGATIVQNPNDCGSFCICACGDGIMMNCSRGLEYNAVTKQCDYPSKANCSIPIPPPTPNGCDTWDSFCASAPSGTLKPNPGDCGSFCECAPGGPVKMDCPAGLHFSVAANRCERPSDAGCIPGPPPTSGPGPTPPPTPPPSGDCDAVAADCKVSPVGTLLRNPNCKVSPVGTLLRNPSDCGSFCQCAAWGPVKMDCPAGLHFSVAANRCEWPNIAGCIPGTPPTSGPGPTHPPTPPPSGDCDAVAATCNVSPVGTLLRNPSDCGSFCQCAAWGPVKMDCPAGLHFSVTTNRCEAPYDAKCM</sequence>
<keyword evidence="10" id="KW-1185">Reference proteome</keyword>
<evidence type="ECO:0000256" key="3">
    <source>
        <dbReference type="ARBA" id="ARBA00022737"/>
    </source>
</evidence>
<dbReference type="AlphaFoldDB" id="A0A8K0P0P8"/>
<dbReference type="GO" id="GO:0005576">
    <property type="term" value="C:extracellular region"/>
    <property type="evidence" value="ECO:0007669"/>
    <property type="project" value="InterPro"/>
</dbReference>
<feature type="domain" description="Chitin-binding type-2" evidence="8">
    <location>
        <begin position="28"/>
        <end position="86"/>
    </location>
</feature>
<feature type="region of interest" description="Disordered" evidence="6">
    <location>
        <begin position="158"/>
        <end position="178"/>
    </location>
</feature>
<dbReference type="PANTHER" id="PTHR23301:SF0">
    <property type="entry name" value="CHITIN-BINDING TYPE-2 DOMAIN-CONTAINING PROTEIN-RELATED"/>
    <property type="match status" value="1"/>
</dbReference>
<accession>A0A8K0P0P8</accession>
<dbReference type="GO" id="GO:0008061">
    <property type="term" value="F:chitin binding"/>
    <property type="evidence" value="ECO:0007669"/>
    <property type="project" value="UniProtKB-KW"/>
</dbReference>
<organism evidence="9 10">
    <name type="scientific">Ladona fulva</name>
    <name type="common">Scarce chaser dragonfly</name>
    <name type="synonym">Libellula fulva</name>
    <dbReference type="NCBI Taxonomy" id="123851"/>
    <lineage>
        <taxon>Eukaryota</taxon>
        <taxon>Metazoa</taxon>
        <taxon>Ecdysozoa</taxon>
        <taxon>Arthropoda</taxon>
        <taxon>Hexapoda</taxon>
        <taxon>Insecta</taxon>
        <taxon>Pterygota</taxon>
        <taxon>Palaeoptera</taxon>
        <taxon>Odonata</taxon>
        <taxon>Epiprocta</taxon>
        <taxon>Anisoptera</taxon>
        <taxon>Libelluloidea</taxon>
        <taxon>Libellulidae</taxon>
        <taxon>Ladona</taxon>
    </lineage>
</organism>
<dbReference type="PANTHER" id="PTHR23301">
    <property type="entry name" value="CHITIN BINDING PERITROPHIN-A"/>
    <property type="match status" value="1"/>
</dbReference>
<evidence type="ECO:0000256" key="5">
    <source>
        <dbReference type="ARBA" id="ARBA00023180"/>
    </source>
</evidence>
<feature type="domain" description="Chitin-binding type-2" evidence="8">
    <location>
        <begin position="197"/>
        <end position="254"/>
    </location>
</feature>
<dbReference type="InterPro" id="IPR051940">
    <property type="entry name" value="Chitin_bind-dev_reg"/>
</dbReference>
<keyword evidence="2 7" id="KW-0732">Signal</keyword>
<protein>
    <recommendedName>
        <fullName evidence="8">Chitin-binding type-2 domain-containing protein</fullName>
    </recommendedName>
</protein>
<feature type="domain" description="Chitin-binding type-2" evidence="8">
    <location>
        <begin position="100"/>
        <end position="157"/>
    </location>
</feature>
<dbReference type="EMBL" id="KZ308413">
    <property type="protein sequence ID" value="KAG8229161.1"/>
    <property type="molecule type" value="Genomic_DNA"/>
</dbReference>
<comment type="caution">
    <text evidence="9">The sequence shown here is derived from an EMBL/GenBank/DDBJ whole genome shotgun (WGS) entry which is preliminary data.</text>
</comment>
<evidence type="ECO:0000256" key="1">
    <source>
        <dbReference type="ARBA" id="ARBA00022669"/>
    </source>
</evidence>
<dbReference type="PROSITE" id="PS50940">
    <property type="entry name" value="CHIT_BIND_II"/>
    <property type="match status" value="4"/>
</dbReference>
<dbReference type="SMART" id="SM00494">
    <property type="entry name" value="ChtBD2"/>
    <property type="match status" value="4"/>
</dbReference>
<feature type="signal peptide" evidence="7">
    <location>
        <begin position="1"/>
        <end position="18"/>
    </location>
</feature>
<name>A0A8K0P0P8_LADFU</name>
<gene>
    <name evidence="9" type="ORF">J437_LFUL009231</name>
</gene>
<keyword evidence="1" id="KW-0147">Chitin-binding</keyword>
<feature type="chain" id="PRO_5035473182" description="Chitin-binding type-2 domain-containing protein" evidence="7">
    <location>
        <begin position="19"/>
        <end position="336"/>
    </location>
</feature>
<evidence type="ECO:0000259" key="8">
    <source>
        <dbReference type="PROSITE" id="PS50940"/>
    </source>
</evidence>
<dbReference type="OrthoDB" id="6020543at2759"/>
<keyword evidence="3" id="KW-0677">Repeat</keyword>
<evidence type="ECO:0000256" key="6">
    <source>
        <dbReference type="SAM" id="MobiDB-lite"/>
    </source>
</evidence>
<evidence type="ECO:0000256" key="7">
    <source>
        <dbReference type="SAM" id="SignalP"/>
    </source>
</evidence>
<evidence type="ECO:0000256" key="4">
    <source>
        <dbReference type="ARBA" id="ARBA00023157"/>
    </source>
</evidence>
<dbReference type="InterPro" id="IPR036508">
    <property type="entry name" value="Chitin-bd_dom_sf"/>
</dbReference>
<evidence type="ECO:0000313" key="9">
    <source>
        <dbReference type="EMBL" id="KAG8229161.1"/>
    </source>
</evidence>
<evidence type="ECO:0000256" key="2">
    <source>
        <dbReference type="ARBA" id="ARBA00022729"/>
    </source>
</evidence>
<dbReference type="Proteomes" id="UP000792457">
    <property type="component" value="Unassembled WGS sequence"/>
</dbReference>
<keyword evidence="4" id="KW-1015">Disulfide bond</keyword>
<reference evidence="9" key="1">
    <citation type="submission" date="2013-04" db="EMBL/GenBank/DDBJ databases">
        <authorList>
            <person name="Qu J."/>
            <person name="Murali S.C."/>
            <person name="Bandaranaike D."/>
            <person name="Bellair M."/>
            <person name="Blankenburg K."/>
            <person name="Chao H."/>
            <person name="Dinh H."/>
            <person name="Doddapaneni H."/>
            <person name="Downs B."/>
            <person name="Dugan-Rocha S."/>
            <person name="Elkadiri S."/>
            <person name="Gnanaolivu R.D."/>
            <person name="Hernandez B."/>
            <person name="Javaid M."/>
            <person name="Jayaseelan J.C."/>
            <person name="Lee S."/>
            <person name="Li M."/>
            <person name="Ming W."/>
            <person name="Munidasa M."/>
            <person name="Muniz J."/>
            <person name="Nguyen L."/>
            <person name="Ongeri F."/>
            <person name="Osuji N."/>
            <person name="Pu L.-L."/>
            <person name="Puazo M."/>
            <person name="Qu C."/>
            <person name="Quiroz J."/>
            <person name="Raj R."/>
            <person name="Weissenberger G."/>
            <person name="Xin Y."/>
            <person name="Zou X."/>
            <person name="Han Y."/>
            <person name="Richards S."/>
            <person name="Worley K."/>
            <person name="Muzny D."/>
            <person name="Gibbs R."/>
        </authorList>
    </citation>
    <scope>NUCLEOTIDE SEQUENCE</scope>
    <source>
        <strain evidence="9">Sampled in the wild</strain>
    </source>
</reference>
<reference evidence="9" key="2">
    <citation type="submission" date="2017-10" db="EMBL/GenBank/DDBJ databases">
        <title>Ladona fulva Genome sequencing and assembly.</title>
        <authorList>
            <person name="Murali S."/>
            <person name="Richards S."/>
            <person name="Bandaranaike D."/>
            <person name="Bellair M."/>
            <person name="Blankenburg K."/>
            <person name="Chao H."/>
            <person name="Dinh H."/>
            <person name="Doddapaneni H."/>
            <person name="Dugan-Rocha S."/>
            <person name="Elkadiri S."/>
            <person name="Gnanaolivu R."/>
            <person name="Hernandez B."/>
            <person name="Skinner E."/>
            <person name="Javaid M."/>
            <person name="Lee S."/>
            <person name="Li M."/>
            <person name="Ming W."/>
            <person name="Munidasa M."/>
            <person name="Muniz J."/>
            <person name="Nguyen L."/>
            <person name="Hughes D."/>
            <person name="Osuji N."/>
            <person name="Pu L.-L."/>
            <person name="Puazo M."/>
            <person name="Qu C."/>
            <person name="Quiroz J."/>
            <person name="Raj R."/>
            <person name="Weissenberger G."/>
            <person name="Xin Y."/>
            <person name="Zou X."/>
            <person name="Han Y."/>
            <person name="Worley K."/>
            <person name="Muzny D."/>
            <person name="Gibbs R."/>
        </authorList>
    </citation>
    <scope>NUCLEOTIDE SEQUENCE</scope>
    <source>
        <strain evidence="9">Sampled in the wild</strain>
    </source>
</reference>
<dbReference type="Pfam" id="PF01607">
    <property type="entry name" value="CBM_14"/>
    <property type="match status" value="4"/>
</dbReference>
<dbReference type="SUPFAM" id="SSF57625">
    <property type="entry name" value="Invertebrate chitin-binding proteins"/>
    <property type="match status" value="4"/>
</dbReference>
<feature type="compositionally biased region" description="Pro residues" evidence="6">
    <location>
        <begin position="158"/>
        <end position="176"/>
    </location>
</feature>
<dbReference type="Gene3D" id="2.170.140.10">
    <property type="entry name" value="Chitin binding domain"/>
    <property type="match status" value="4"/>
</dbReference>
<dbReference type="InterPro" id="IPR002557">
    <property type="entry name" value="Chitin-bd_dom"/>
</dbReference>
<evidence type="ECO:0000313" key="10">
    <source>
        <dbReference type="Proteomes" id="UP000792457"/>
    </source>
</evidence>